<keyword evidence="4 6" id="KW-1133">Transmembrane helix</keyword>
<dbReference type="RefSeq" id="WP_150435576.1">
    <property type="nucleotide sequence ID" value="NZ_VYKJ01000006.1"/>
</dbReference>
<dbReference type="OrthoDB" id="7158585at2"/>
<dbReference type="PANTHER" id="PTHR32322:SF9">
    <property type="entry name" value="AMINO-ACID METABOLITE EFFLUX PUMP-RELATED"/>
    <property type="match status" value="1"/>
</dbReference>
<organism evidence="8 9">
    <name type="scientific">Affinibrenneria salicis</name>
    <dbReference type="NCBI Taxonomy" id="2590031"/>
    <lineage>
        <taxon>Bacteria</taxon>
        <taxon>Pseudomonadati</taxon>
        <taxon>Pseudomonadota</taxon>
        <taxon>Gammaproteobacteria</taxon>
        <taxon>Enterobacterales</taxon>
        <taxon>Pectobacteriaceae</taxon>
        <taxon>Affinibrenneria</taxon>
    </lineage>
</organism>
<evidence type="ECO:0000256" key="6">
    <source>
        <dbReference type="SAM" id="Phobius"/>
    </source>
</evidence>
<dbReference type="InterPro" id="IPR037185">
    <property type="entry name" value="EmrE-like"/>
</dbReference>
<evidence type="ECO:0000256" key="5">
    <source>
        <dbReference type="ARBA" id="ARBA00023136"/>
    </source>
</evidence>
<comment type="subcellular location">
    <subcellularLocation>
        <location evidence="1">Cell membrane</location>
        <topology evidence="1">Multi-pass membrane protein</topology>
    </subcellularLocation>
</comment>
<feature type="transmembrane region" description="Helical" evidence="6">
    <location>
        <begin position="141"/>
        <end position="158"/>
    </location>
</feature>
<dbReference type="Pfam" id="PF00892">
    <property type="entry name" value="EamA"/>
    <property type="match status" value="2"/>
</dbReference>
<evidence type="ECO:0000256" key="2">
    <source>
        <dbReference type="ARBA" id="ARBA00022475"/>
    </source>
</evidence>
<evidence type="ECO:0000256" key="1">
    <source>
        <dbReference type="ARBA" id="ARBA00004651"/>
    </source>
</evidence>
<comment type="caution">
    <text evidence="8">The sequence shown here is derived from an EMBL/GenBank/DDBJ whole genome shotgun (WGS) entry which is preliminary data.</text>
</comment>
<evidence type="ECO:0000256" key="3">
    <source>
        <dbReference type="ARBA" id="ARBA00022692"/>
    </source>
</evidence>
<feature type="transmembrane region" description="Helical" evidence="6">
    <location>
        <begin position="233"/>
        <end position="253"/>
    </location>
</feature>
<keyword evidence="9" id="KW-1185">Reference proteome</keyword>
<proteinExistence type="predicted"/>
<reference evidence="8 9" key="1">
    <citation type="submission" date="2019-09" db="EMBL/GenBank/DDBJ databases">
        <authorList>
            <person name="Li Y."/>
        </authorList>
    </citation>
    <scope>NUCLEOTIDE SEQUENCE [LARGE SCALE GENOMIC DNA]</scope>
    <source>
        <strain evidence="8 9">L3-3HA</strain>
    </source>
</reference>
<feature type="transmembrane region" description="Helical" evidence="6">
    <location>
        <begin position="165"/>
        <end position="187"/>
    </location>
</feature>
<dbReference type="Gene3D" id="1.10.3730.20">
    <property type="match status" value="2"/>
</dbReference>
<evidence type="ECO:0000259" key="7">
    <source>
        <dbReference type="Pfam" id="PF00892"/>
    </source>
</evidence>
<dbReference type="PANTHER" id="PTHR32322">
    <property type="entry name" value="INNER MEMBRANE TRANSPORTER"/>
    <property type="match status" value="1"/>
</dbReference>
<evidence type="ECO:0000313" key="8">
    <source>
        <dbReference type="EMBL" id="KAA8999433.1"/>
    </source>
</evidence>
<sequence length="290" mass="31284">MAGRHFLLLLLVVSGWAFNVVAMKFGLMELPPLLMMMLRFIIVAAVLVPFTRLQRRQCGLVWLLAFTFGFIHFALLALGMRYTDAGSAALLVQMGTPMAMLLAALWLKEPLSTRQVAGIALAFAGVAVMAGSPTLFSWRGLLFLLTSAAGWACSNILIKRAPPIAPLTLSGWVSLFSIPFVAVSSLLFEHNQISLLLTAGWRGWLGVLYSALGSSLMAYSLWYWLLKKYPVNLIMPYSLLSPALALLMGAAIMGDPLNASKLLGAALILGGIFIAVVSGGGRMTPAGRRR</sequence>
<dbReference type="Proteomes" id="UP000335415">
    <property type="component" value="Unassembled WGS sequence"/>
</dbReference>
<gene>
    <name evidence="8" type="ORF">FJU30_13960</name>
</gene>
<feature type="domain" description="EamA" evidence="7">
    <location>
        <begin position="7"/>
        <end position="129"/>
    </location>
</feature>
<feature type="transmembrane region" description="Helical" evidence="6">
    <location>
        <begin position="33"/>
        <end position="53"/>
    </location>
</feature>
<feature type="domain" description="EamA" evidence="7">
    <location>
        <begin position="139"/>
        <end position="276"/>
    </location>
</feature>
<keyword evidence="2" id="KW-1003">Cell membrane</keyword>
<evidence type="ECO:0000313" key="9">
    <source>
        <dbReference type="Proteomes" id="UP000335415"/>
    </source>
</evidence>
<evidence type="ECO:0000256" key="4">
    <source>
        <dbReference type="ARBA" id="ARBA00022989"/>
    </source>
</evidence>
<name>A0A5J5FZH8_9GAMM</name>
<dbReference type="InterPro" id="IPR000620">
    <property type="entry name" value="EamA_dom"/>
</dbReference>
<dbReference type="AlphaFoldDB" id="A0A5J5FZH8"/>
<feature type="transmembrane region" description="Helical" evidence="6">
    <location>
        <begin position="116"/>
        <end position="135"/>
    </location>
</feature>
<feature type="transmembrane region" description="Helical" evidence="6">
    <location>
        <begin position="60"/>
        <end position="82"/>
    </location>
</feature>
<dbReference type="SUPFAM" id="SSF103481">
    <property type="entry name" value="Multidrug resistance efflux transporter EmrE"/>
    <property type="match status" value="2"/>
</dbReference>
<feature type="transmembrane region" description="Helical" evidence="6">
    <location>
        <begin position="259"/>
        <end position="280"/>
    </location>
</feature>
<dbReference type="EMBL" id="VYKJ01000006">
    <property type="protein sequence ID" value="KAA8999433.1"/>
    <property type="molecule type" value="Genomic_DNA"/>
</dbReference>
<keyword evidence="3 6" id="KW-0812">Transmembrane</keyword>
<feature type="transmembrane region" description="Helical" evidence="6">
    <location>
        <begin position="88"/>
        <end position="107"/>
    </location>
</feature>
<feature type="transmembrane region" description="Helical" evidence="6">
    <location>
        <begin position="207"/>
        <end position="226"/>
    </location>
</feature>
<keyword evidence="5 6" id="KW-0472">Membrane</keyword>
<accession>A0A5J5FZH8</accession>
<dbReference type="GO" id="GO:0016020">
    <property type="term" value="C:membrane"/>
    <property type="evidence" value="ECO:0007669"/>
    <property type="project" value="UniProtKB-SubCell"/>
</dbReference>
<dbReference type="InterPro" id="IPR050638">
    <property type="entry name" value="AA-Vitamin_Transporters"/>
</dbReference>
<protein>
    <submittedName>
        <fullName evidence="8">EamA family transporter</fullName>
    </submittedName>
</protein>